<dbReference type="AlphaFoldDB" id="A0A6C0LEM1"/>
<evidence type="ECO:0000313" key="1">
    <source>
        <dbReference type="EMBL" id="QHU28840.1"/>
    </source>
</evidence>
<name>A0A6C0LEM1_9ZZZZ</name>
<organism evidence="1">
    <name type="scientific">viral metagenome</name>
    <dbReference type="NCBI Taxonomy" id="1070528"/>
    <lineage>
        <taxon>unclassified sequences</taxon>
        <taxon>metagenomes</taxon>
        <taxon>organismal metagenomes</taxon>
    </lineage>
</organism>
<dbReference type="EMBL" id="MN740474">
    <property type="protein sequence ID" value="QHU28840.1"/>
    <property type="molecule type" value="Genomic_DNA"/>
</dbReference>
<protein>
    <submittedName>
        <fullName evidence="1">Uncharacterized protein</fullName>
    </submittedName>
</protein>
<sequence length="106" mass="12419">MNLQDFEKPLQPVQNYDATYCPYVKVKNKLINTPVPQPQHFNGKPVENLCVPNLSDRMMIPGFGLNYCENNKPVHLNFNEKSDCYYNNECKEEHKIHTCIDPYIQN</sequence>
<reference evidence="1" key="1">
    <citation type="journal article" date="2020" name="Nature">
        <title>Giant virus diversity and host interactions through global metagenomics.</title>
        <authorList>
            <person name="Schulz F."/>
            <person name="Roux S."/>
            <person name="Paez-Espino D."/>
            <person name="Jungbluth S."/>
            <person name="Walsh D.A."/>
            <person name="Denef V.J."/>
            <person name="McMahon K.D."/>
            <person name="Konstantinidis K.T."/>
            <person name="Eloe-Fadrosh E.A."/>
            <person name="Kyrpides N.C."/>
            <person name="Woyke T."/>
        </authorList>
    </citation>
    <scope>NUCLEOTIDE SEQUENCE</scope>
    <source>
        <strain evidence="1">GVMAG-M-3300027791-30</strain>
    </source>
</reference>
<accession>A0A6C0LEM1</accession>
<proteinExistence type="predicted"/>